<reference evidence="1 2" key="1">
    <citation type="submission" date="2016-09" db="EMBL/GenBank/DDBJ databases">
        <title>Draft genome sequence of the soil isolate, Lysinibacillus fusiformis M5, a potential hypoxanthine producer.</title>
        <authorList>
            <person name="Gallegos-Monterrosa R."/>
            <person name="Maroti G."/>
            <person name="Balint B."/>
            <person name="Kovacs A.T."/>
        </authorList>
    </citation>
    <scope>NUCLEOTIDE SEQUENCE [LARGE SCALE GENOMIC DNA]</scope>
    <source>
        <strain evidence="1 2">M5</strain>
    </source>
</reference>
<name>A0A1E4QYE3_9BACI</name>
<evidence type="ECO:0000313" key="1">
    <source>
        <dbReference type="EMBL" id="ODV53233.1"/>
    </source>
</evidence>
<dbReference type="OrthoDB" id="9804511at2"/>
<gene>
    <name evidence="1" type="ORF">BG258_23305</name>
</gene>
<organism evidence="1 2">
    <name type="scientific">Lysinibacillus fusiformis</name>
    <dbReference type="NCBI Taxonomy" id="28031"/>
    <lineage>
        <taxon>Bacteria</taxon>
        <taxon>Bacillati</taxon>
        <taxon>Bacillota</taxon>
        <taxon>Bacilli</taxon>
        <taxon>Bacillales</taxon>
        <taxon>Bacillaceae</taxon>
        <taxon>Lysinibacillus</taxon>
    </lineage>
</organism>
<accession>A0A1E4QYE3</accession>
<evidence type="ECO:0000313" key="2">
    <source>
        <dbReference type="Proteomes" id="UP000094784"/>
    </source>
</evidence>
<sequence>MTVIKFTDDNKPNYILKPGINSTVSHVFDAVVKYAAKEKLPKSANRDALIFTTDTHEFFRGNGNGLDLIPFNSVLLFESFDKFPSIGIDTKIYVDKQSSIMFYWNGIEYQTIGGGAGGEIIISPNDKRVGDLEALETTDKTTIVAAINEVFNALAVIDVDSILNNINGMETDINDIKSSLTNIDLTTVSELQAKVGSLDSLTTAEKTSIVGAINELKTLISAIGGGSGEVDLSEIIAIIGTLTTLSTTNKSDLVSAINEVFSVSDSNSTSISNLLNSINNLEVKGTAVDGQIKVIDHDVTILQSTMTELNAAIDQINAIIGSLSSLATQDKATIVAAINEAIIQINSLKDSSSTLRGEISSLTDLVQSLLNGVVPNLQDRLSTLEQKVAILEKSHENPGTGEPEPPEKREVLWTFDFKLPVGVATYELADDSKWSSSGNAIDLMKDLVGEVQNVFLYSLGSDASPTEPTLVPFVGTEGTAPTSHGVWESYTGEEVVLEVASMVSWNFRLVKYA</sequence>
<dbReference type="Gene3D" id="1.10.287.1490">
    <property type="match status" value="1"/>
</dbReference>
<protein>
    <submittedName>
        <fullName evidence="1">Uncharacterized protein</fullName>
    </submittedName>
</protein>
<dbReference type="RefSeq" id="WP_069483476.1">
    <property type="nucleotide sequence ID" value="NZ_KV766183.1"/>
</dbReference>
<proteinExistence type="predicted"/>
<dbReference type="Proteomes" id="UP000094784">
    <property type="component" value="Unassembled WGS sequence"/>
</dbReference>
<comment type="caution">
    <text evidence="1">The sequence shown here is derived from an EMBL/GenBank/DDBJ whole genome shotgun (WGS) entry which is preliminary data.</text>
</comment>
<dbReference type="AlphaFoldDB" id="A0A1E4QYE3"/>
<dbReference type="EMBL" id="MECQ01000008">
    <property type="protein sequence ID" value="ODV53233.1"/>
    <property type="molecule type" value="Genomic_DNA"/>
</dbReference>